<dbReference type="AlphaFoldDB" id="A0A922L6B5"/>
<reference evidence="3" key="2">
    <citation type="journal article" date="2022" name="Res Sq">
        <title>Comparative Genomics Reveals Insights into the Divergent Evolution of Astigmatic Mites and Household Pest Adaptations.</title>
        <authorList>
            <person name="Xiong Q."/>
            <person name="Wan A.T.-Y."/>
            <person name="Liu X.-Y."/>
            <person name="Fung C.S.-H."/>
            <person name="Xiao X."/>
            <person name="Malainual N."/>
            <person name="Hou J."/>
            <person name="Wang L."/>
            <person name="Wang M."/>
            <person name="Yang K."/>
            <person name="Cui Y."/>
            <person name="Leung E."/>
            <person name="Nong W."/>
            <person name="Shin S.-K."/>
            <person name="Au S."/>
            <person name="Jeong K.Y."/>
            <person name="Chew F.T."/>
            <person name="Hui J."/>
            <person name="Leung T.F."/>
            <person name="Tungtrongchitr A."/>
            <person name="Zhong N."/>
            <person name="Liu Z."/>
            <person name="Tsui S."/>
        </authorList>
    </citation>
    <scope>NUCLEOTIDE SEQUENCE</scope>
    <source>
        <strain evidence="3">Derf</strain>
        <tissue evidence="3">Whole organism</tissue>
    </source>
</reference>
<evidence type="ECO:0000256" key="1">
    <source>
        <dbReference type="SAM" id="Phobius"/>
    </source>
</evidence>
<sequence length="302" mass="35512">MDNRFVLILWLFSISFVINSFPSPSPSSSSILYLEQLYENFVDENFHRMNINHNFSEKIANLIRNFYQNNDHQHDLRILMKTKNIAWLETTISTIIISTMANNSIIMDKCRQNNNQIKSSIMNTDLELICAIKHIHETKLNLLYWLLIDFNDIILTFYDRIIIDCKNWTICHSDDQIIRNEACRLLNYIQINSNCNQQLLIKMIQIEIQKRFPTRWHNKLLQVLNTGGISALQYVLRQLCRIDVHLTSLLSGEIVSIIRENQKSSSSSSSFNGQMERRQNYIILNVLTFYLATVEQYLLLAK</sequence>
<evidence type="ECO:0000313" key="4">
    <source>
        <dbReference type="Proteomes" id="UP000790347"/>
    </source>
</evidence>
<feature type="chain" id="PRO_5036942543" evidence="2">
    <location>
        <begin position="21"/>
        <end position="302"/>
    </location>
</feature>
<keyword evidence="4" id="KW-1185">Reference proteome</keyword>
<keyword evidence="1" id="KW-0812">Transmembrane</keyword>
<reference evidence="3" key="1">
    <citation type="submission" date="2013-05" db="EMBL/GenBank/DDBJ databases">
        <authorList>
            <person name="Yim A.K.Y."/>
            <person name="Chan T.F."/>
            <person name="Ji K.M."/>
            <person name="Liu X.Y."/>
            <person name="Zhou J.W."/>
            <person name="Li R.Q."/>
            <person name="Yang K.Y."/>
            <person name="Li J."/>
            <person name="Li M."/>
            <person name="Law P.T.W."/>
            <person name="Wu Y.L."/>
            <person name="Cai Z.L."/>
            <person name="Qin H."/>
            <person name="Bao Y."/>
            <person name="Leung R.K.K."/>
            <person name="Ng P.K.S."/>
            <person name="Zou J."/>
            <person name="Zhong X.J."/>
            <person name="Ran P.X."/>
            <person name="Zhong N.S."/>
            <person name="Liu Z.G."/>
            <person name="Tsui S.K.W."/>
        </authorList>
    </citation>
    <scope>NUCLEOTIDE SEQUENCE</scope>
    <source>
        <strain evidence="3">Derf</strain>
        <tissue evidence="3">Whole organism</tissue>
    </source>
</reference>
<proteinExistence type="predicted"/>
<keyword evidence="1" id="KW-0472">Membrane</keyword>
<evidence type="ECO:0000313" key="3">
    <source>
        <dbReference type="EMBL" id="KAH9520868.1"/>
    </source>
</evidence>
<feature type="signal peptide" evidence="2">
    <location>
        <begin position="1"/>
        <end position="20"/>
    </location>
</feature>
<feature type="transmembrane region" description="Helical" evidence="1">
    <location>
        <begin position="281"/>
        <end position="300"/>
    </location>
</feature>
<keyword evidence="1" id="KW-1133">Transmembrane helix</keyword>
<evidence type="ECO:0000256" key="2">
    <source>
        <dbReference type="SAM" id="SignalP"/>
    </source>
</evidence>
<comment type="caution">
    <text evidence="3">The sequence shown here is derived from an EMBL/GenBank/DDBJ whole genome shotgun (WGS) entry which is preliminary data.</text>
</comment>
<dbReference type="Proteomes" id="UP000790347">
    <property type="component" value="Unassembled WGS sequence"/>
</dbReference>
<organism evidence="3 4">
    <name type="scientific">Dermatophagoides farinae</name>
    <name type="common">American house dust mite</name>
    <dbReference type="NCBI Taxonomy" id="6954"/>
    <lineage>
        <taxon>Eukaryota</taxon>
        <taxon>Metazoa</taxon>
        <taxon>Ecdysozoa</taxon>
        <taxon>Arthropoda</taxon>
        <taxon>Chelicerata</taxon>
        <taxon>Arachnida</taxon>
        <taxon>Acari</taxon>
        <taxon>Acariformes</taxon>
        <taxon>Sarcoptiformes</taxon>
        <taxon>Astigmata</taxon>
        <taxon>Psoroptidia</taxon>
        <taxon>Analgoidea</taxon>
        <taxon>Pyroglyphidae</taxon>
        <taxon>Dermatophagoidinae</taxon>
        <taxon>Dermatophagoides</taxon>
    </lineage>
</organism>
<dbReference type="EMBL" id="ASGP02000002">
    <property type="protein sequence ID" value="KAH9520868.1"/>
    <property type="molecule type" value="Genomic_DNA"/>
</dbReference>
<name>A0A922L6B5_DERFA</name>
<gene>
    <name evidence="3" type="ORF">DERF_004552</name>
</gene>
<keyword evidence="2" id="KW-0732">Signal</keyword>
<accession>A0A922L6B5</accession>
<protein>
    <submittedName>
        <fullName evidence="3">Uncharacterized protein</fullName>
    </submittedName>
</protein>